<dbReference type="GO" id="GO:0006450">
    <property type="term" value="P:regulation of translational fidelity"/>
    <property type="evidence" value="ECO:0007669"/>
    <property type="project" value="InterPro"/>
</dbReference>
<comment type="caution">
    <text evidence="3">The sequence shown here is derived from an EMBL/GenBank/DDBJ whole genome shotgun (WGS) entry which is preliminary data.</text>
</comment>
<dbReference type="GO" id="GO:0005524">
    <property type="term" value="F:ATP binding"/>
    <property type="evidence" value="ECO:0007669"/>
    <property type="project" value="UniProtKB-KW"/>
</dbReference>
<proteinExistence type="inferred from homology"/>
<comment type="function">
    <text evidence="2">Allows the formation of correctly charged Asn-tRNA(Asn) or Gln-tRNA(Gln) through the transamidation of misacylated Asp-tRNA(Asn) or Glu-tRNA(Gln) in organisms which lack either or both of asparaginyl-tRNA or glutaminyl-tRNA synthetases. The reaction takes place in the presence of glutamine and ATP through an activated phospho-Asp-tRNA(Asn) or phospho-Glu-tRNA(Gln).</text>
</comment>
<dbReference type="Pfam" id="PF02686">
    <property type="entry name" value="GatC"/>
    <property type="match status" value="1"/>
</dbReference>
<dbReference type="Gene3D" id="1.10.20.60">
    <property type="entry name" value="Glu-tRNAGln amidotransferase C subunit, N-terminal domain"/>
    <property type="match status" value="1"/>
</dbReference>
<name>A0A9W6LAR3_9BACT</name>
<comment type="catalytic activity">
    <reaction evidence="2">
        <text>L-aspartyl-tRNA(Asn) + L-glutamine + ATP + H2O = L-asparaginyl-tRNA(Asn) + L-glutamate + ADP + phosphate + 2 H(+)</text>
        <dbReference type="Rhea" id="RHEA:14513"/>
        <dbReference type="Rhea" id="RHEA-COMP:9674"/>
        <dbReference type="Rhea" id="RHEA-COMP:9677"/>
        <dbReference type="ChEBI" id="CHEBI:15377"/>
        <dbReference type="ChEBI" id="CHEBI:15378"/>
        <dbReference type="ChEBI" id="CHEBI:29985"/>
        <dbReference type="ChEBI" id="CHEBI:30616"/>
        <dbReference type="ChEBI" id="CHEBI:43474"/>
        <dbReference type="ChEBI" id="CHEBI:58359"/>
        <dbReference type="ChEBI" id="CHEBI:78515"/>
        <dbReference type="ChEBI" id="CHEBI:78516"/>
        <dbReference type="ChEBI" id="CHEBI:456216"/>
    </reaction>
</comment>
<accession>A0A9W6LAR3</accession>
<evidence type="ECO:0000313" key="4">
    <source>
        <dbReference type="Proteomes" id="UP001144372"/>
    </source>
</evidence>
<protein>
    <recommendedName>
        <fullName evidence="2">Aspartyl/glutamyl-tRNA(Asn/Gln) amidotransferase subunit C</fullName>
        <shortName evidence="2">Asp/Glu-ADT subunit C</shortName>
        <ecNumber evidence="2">6.3.5.-</ecNumber>
    </recommendedName>
</protein>
<dbReference type="EMBL" id="BSDR01000001">
    <property type="protein sequence ID" value="GLI36016.1"/>
    <property type="molecule type" value="Genomic_DNA"/>
</dbReference>
<dbReference type="Proteomes" id="UP001144372">
    <property type="component" value="Unassembled WGS sequence"/>
</dbReference>
<reference evidence="3" key="1">
    <citation type="submission" date="2022-12" db="EMBL/GenBank/DDBJ databases">
        <title>Reference genome sequencing for broad-spectrum identification of bacterial and archaeal isolates by mass spectrometry.</title>
        <authorList>
            <person name="Sekiguchi Y."/>
            <person name="Tourlousse D.M."/>
        </authorList>
    </citation>
    <scope>NUCLEOTIDE SEQUENCE</scope>
    <source>
        <strain evidence="3">ASRB1</strain>
    </source>
</reference>
<sequence length="96" mass="11086">MNEKITREEVRHVAKLARLELSDQEETQMTEQMNQVLTYMDKLNELDTSKIPHTTHAIQLQNVFRQDEVQPSLDRKLVLANAPQTDGVSFIVPKVI</sequence>
<keyword evidence="2" id="KW-0648">Protein biosynthesis</keyword>
<dbReference type="InterPro" id="IPR036113">
    <property type="entry name" value="Asp/Glu-ADT_sf_sub_c"/>
</dbReference>
<dbReference type="PANTHER" id="PTHR15004:SF0">
    <property type="entry name" value="GLUTAMYL-TRNA(GLN) AMIDOTRANSFERASE SUBUNIT C, MITOCHONDRIAL"/>
    <property type="match status" value="1"/>
</dbReference>
<keyword evidence="1 2" id="KW-0067">ATP-binding</keyword>
<comment type="subunit">
    <text evidence="2">Heterotrimer of A, B and C subunits.</text>
</comment>
<evidence type="ECO:0000313" key="3">
    <source>
        <dbReference type="EMBL" id="GLI36016.1"/>
    </source>
</evidence>
<keyword evidence="2" id="KW-0547">Nucleotide-binding</keyword>
<comment type="catalytic activity">
    <reaction evidence="2">
        <text>L-glutamyl-tRNA(Gln) + L-glutamine + ATP + H2O = L-glutaminyl-tRNA(Gln) + L-glutamate + ADP + phosphate + H(+)</text>
        <dbReference type="Rhea" id="RHEA:17521"/>
        <dbReference type="Rhea" id="RHEA-COMP:9681"/>
        <dbReference type="Rhea" id="RHEA-COMP:9684"/>
        <dbReference type="ChEBI" id="CHEBI:15377"/>
        <dbReference type="ChEBI" id="CHEBI:15378"/>
        <dbReference type="ChEBI" id="CHEBI:29985"/>
        <dbReference type="ChEBI" id="CHEBI:30616"/>
        <dbReference type="ChEBI" id="CHEBI:43474"/>
        <dbReference type="ChEBI" id="CHEBI:58359"/>
        <dbReference type="ChEBI" id="CHEBI:78520"/>
        <dbReference type="ChEBI" id="CHEBI:78521"/>
        <dbReference type="ChEBI" id="CHEBI:456216"/>
    </reaction>
</comment>
<dbReference type="GO" id="GO:0006412">
    <property type="term" value="P:translation"/>
    <property type="evidence" value="ECO:0007669"/>
    <property type="project" value="UniProtKB-UniRule"/>
</dbReference>
<dbReference type="GO" id="GO:0050567">
    <property type="term" value="F:glutaminyl-tRNA synthase (glutamine-hydrolyzing) activity"/>
    <property type="evidence" value="ECO:0007669"/>
    <property type="project" value="UniProtKB-UniRule"/>
</dbReference>
<dbReference type="RefSeq" id="WP_281796168.1">
    <property type="nucleotide sequence ID" value="NZ_BSDR01000001.1"/>
</dbReference>
<organism evidence="3 4">
    <name type="scientific">Desulforhabdus amnigena</name>
    <dbReference type="NCBI Taxonomy" id="40218"/>
    <lineage>
        <taxon>Bacteria</taxon>
        <taxon>Pseudomonadati</taxon>
        <taxon>Thermodesulfobacteriota</taxon>
        <taxon>Syntrophobacteria</taxon>
        <taxon>Syntrophobacterales</taxon>
        <taxon>Syntrophobacteraceae</taxon>
        <taxon>Desulforhabdus</taxon>
    </lineage>
</organism>
<dbReference type="EC" id="6.3.5.-" evidence="2"/>
<dbReference type="InterPro" id="IPR003837">
    <property type="entry name" value="GatC"/>
</dbReference>
<dbReference type="PANTHER" id="PTHR15004">
    <property type="entry name" value="GLUTAMYL-TRNA(GLN) AMIDOTRANSFERASE SUBUNIT C, MITOCHONDRIAL"/>
    <property type="match status" value="1"/>
</dbReference>
<dbReference type="NCBIfam" id="TIGR00135">
    <property type="entry name" value="gatC"/>
    <property type="match status" value="1"/>
</dbReference>
<keyword evidence="2" id="KW-0436">Ligase</keyword>
<evidence type="ECO:0000256" key="1">
    <source>
        <dbReference type="ARBA" id="ARBA00022840"/>
    </source>
</evidence>
<keyword evidence="4" id="KW-1185">Reference proteome</keyword>
<dbReference type="AlphaFoldDB" id="A0A9W6LAR3"/>
<comment type="similarity">
    <text evidence="2">Belongs to the GatC family.</text>
</comment>
<dbReference type="GO" id="GO:0070681">
    <property type="term" value="P:glutaminyl-tRNAGln biosynthesis via transamidation"/>
    <property type="evidence" value="ECO:0007669"/>
    <property type="project" value="TreeGrafter"/>
</dbReference>
<dbReference type="HAMAP" id="MF_00122">
    <property type="entry name" value="GatC"/>
    <property type="match status" value="1"/>
</dbReference>
<gene>
    <name evidence="2 3" type="primary">gatC</name>
    <name evidence="3" type="ORF">DAMNIGENAA_34490</name>
</gene>
<dbReference type="SUPFAM" id="SSF141000">
    <property type="entry name" value="Glu-tRNAGln amidotransferase C subunit"/>
    <property type="match status" value="1"/>
</dbReference>
<evidence type="ECO:0000256" key="2">
    <source>
        <dbReference type="HAMAP-Rule" id="MF_00122"/>
    </source>
</evidence>